<gene>
    <name evidence="1" type="ORF">HUK84_05855</name>
</gene>
<organism evidence="1 2">
    <name type="scientific">Nguyenibacter vanlangensis</name>
    <dbReference type="NCBI Taxonomy" id="1216886"/>
    <lineage>
        <taxon>Bacteria</taxon>
        <taxon>Pseudomonadati</taxon>
        <taxon>Pseudomonadota</taxon>
        <taxon>Alphaproteobacteria</taxon>
        <taxon>Acetobacterales</taxon>
        <taxon>Acetobacteraceae</taxon>
        <taxon>Nguyenibacter</taxon>
    </lineage>
</organism>
<comment type="caution">
    <text evidence="1">The sequence shown here is derived from an EMBL/GenBank/DDBJ whole genome shotgun (WGS) entry which is preliminary data.</text>
</comment>
<protein>
    <submittedName>
        <fullName evidence="1">Uncharacterized protein</fullName>
    </submittedName>
</protein>
<dbReference type="EMBL" id="JABXXP010000062">
    <property type="protein sequence ID" value="NVN10674.1"/>
    <property type="molecule type" value="Genomic_DNA"/>
</dbReference>
<evidence type="ECO:0000313" key="2">
    <source>
        <dbReference type="Proteomes" id="UP000534870"/>
    </source>
</evidence>
<dbReference type="AlphaFoldDB" id="A0A7Y7M694"/>
<accession>A0A7Y7M694</accession>
<sequence length="123" mass="14065">MSGKFSEALEYINGGNAYSIWRDLNLEATKNIETECAKKNLIEFFEFAISKNVIIEYDAVENVPIFSGDPPKIVAERIFGDIRLKNPNLPAMNPINNDDFLAYLMFKRGWAVLIRGTRLMFPE</sequence>
<dbReference type="Proteomes" id="UP000534870">
    <property type="component" value="Unassembled WGS sequence"/>
</dbReference>
<reference evidence="1 2" key="1">
    <citation type="submission" date="2020-06" db="EMBL/GenBank/DDBJ databases">
        <title>Description of novel acetic acid bacteria.</title>
        <authorList>
            <person name="Sombolestani A."/>
        </authorList>
    </citation>
    <scope>NUCLEOTIDE SEQUENCE [LARGE SCALE GENOMIC DNA]</scope>
    <source>
        <strain evidence="1 2">LMG 31431</strain>
    </source>
</reference>
<name>A0A7Y7M694_9PROT</name>
<proteinExistence type="predicted"/>
<evidence type="ECO:0000313" key="1">
    <source>
        <dbReference type="EMBL" id="NVN10674.1"/>
    </source>
</evidence>
<dbReference type="RefSeq" id="WP_176639437.1">
    <property type="nucleotide sequence ID" value="NZ_JABXXP010000062.1"/>
</dbReference>